<gene>
    <name evidence="1" type="ORF">M6B38_343850</name>
</gene>
<evidence type="ECO:0000313" key="1">
    <source>
        <dbReference type="EMBL" id="KAJ6832264.1"/>
    </source>
</evidence>
<accession>A0AAX6GUU9</accession>
<dbReference type="EMBL" id="JANAVB010016195">
    <property type="protein sequence ID" value="KAJ6832264.1"/>
    <property type="molecule type" value="Genomic_DNA"/>
</dbReference>
<keyword evidence="2" id="KW-1185">Reference proteome</keyword>
<reference evidence="1" key="2">
    <citation type="submission" date="2023-04" db="EMBL/GenBank/DDBJ databases">
        <authorList>
            <person name="Bruccoleri R.E."/>
            <person name="Oakeley E.J."/>
            <person name="Faust A.-M."/>
            <person name="Dessus-Babus S."/>
            <person name="Altorfer M."/>
            <person name="Burckhardt D."/>
            <person name="Oertli M."/>
            <person name="Naumann U."/>
            <person name="Petersen F."/>
            <person name="Wong J."/>
        </authorList>
    </citation>
    <scope>NUCLEOTIDE SEQUENCE</scope>
    <source>
        <strain evidence="1">GSM-AAB239-AS_SAM_17_03QT</strain>
        <tissue evidence="1">Leaf</tissue>
    </source>
</reference>
<protein>
    <submittedName>
        <fullName evidence="1">Uncharacterized protein</fullName>
    </submittedName>
</protein>
<proteinExistence type="predicted"/>
<name>A0AAX6GUU9_IRIPA</name>
<comment type="caution">
    <text evidence="1">The sequence shown here is derived from an EMBL/GenBank/DDBJ whole genome shotgun (WGS) entry which is preliminary data.</text>
</comment>
<evidence type="ECO:0000313" key="2">
    <source>
        <dbReference type="Proteomes" id="UP001140949"/>
    </source>
</evidence>
<sequence length="71" mass="7200">MAAVASSLRSQLGRWLCRSPARSMAGTPIGDDSDNGGVVVVVEVRTLVGGLGKLRRVEAVGAVAHGGRSGQ</sequence>
<organism evidence="1 2">
    <name type="scientific">Iris pallida</name>
    <name type="common">Sweet iris</name>
    <dbReference type="NCBI Taxonomy" id="29817"/>
    <lineage>
        <taxon>Eukaryota</taxon>
        <taxon>Viridiplantae</taxon>
        <taxon>Streptophyta</taxon>
        <taxon>Embryophyta</taxon>
        <taxon>Tracheophyta</taxon>
        <taxon>Spermatophyta</taxon>
        <taxon>Magnoliopsida</taxon>
        <taxon>Liliopsida</taxon>
        <taxon>Asparagales</taxon>
        <taxon>Iridaceae</taxon>
        <taxon>Iridoideae</taxon>
        <taxon>Irideae</taxon>
        <taxon>Iris</taxon>
    </lineage>
</organism>
<reference evidence="1" key="1">
    <citation type="journal article" date="2023" name="GigaByte">
        <title>Genome assembly of the bearded iris, Iris pallida Lam.</title>
        <authorList>
            <person name="Bruccoleri R.E."/>
            <person name="Oakeley E.J."/>
            <person name="Faust A.M.E."/>
            <person name="Altorfer M."/>
            <person name="Dessus-Babus S."/>
            <person name="Burckhardt D."/>
            <person name="Oertli M."/>
            <person name="Naumann U."/>
            <person name="Petersen F."/>
            <person name="Wong J."/>
        </authorList>
    </citation>
    <scope>NUCLEOTIDE SEQUENCE</scope>
    <source>
        <strain evidence="1">GSM-AAB239-AS_SAM_17_03QT</strain>
    </source>
</reference>
<dbReference type="Proteomes" id="UP001140949">
    <property type="component" value="Unassembled WGS sequence"/>
</dbReference>
<dbReference type="AlphaFoldDB" id="A0AAX6GUU9"/>